<dbReference type="Gene3D" id="3.80.10.10">
    <property type="entry name" value="Ribonuclease Inhibitor"/>
    <property type="match status" value="10"/>
</dbReference>
<evidence type="ECO:0000256" key="3">
    <source>
        <dbReference type="SAM" id="SignalP"/>
    </source>
</evidence>
<comment type="caution">
    <text evidence="4">The sequence shown here is derived from an EMBL/GenBank/DDBJ whole genome shotgun (WGS) entry which is preliminary data.</text>
</comment>
<dbReference type="Pfam" id="PF13306">
    <property type="entry name" value="LRR_5"/>
    <property type="match status" value="4"/>
</dbReference>
<dbReference type="SMART" id="SM00369">
    <property type="entry name" value="LRR_TYP"/>
    <property type="match status" value="22"/>
</dbReference>
<dbReference type="Proteomes" id="UP001107558">
    <property type="component" value="Chromosome 3"/>
</dbReference>
<evidence type="ECO:0000256" key="2">
    <source>
        <dbReference type="ARBA" id="ARBA00022737"/>
    </source>
</evidence>
<keyword evidence="2" id="KW-0677">Repeat</keyword>
<dbReference type="PROSITE" id="PS51450">
    <property type="entry name" value="LRR"/>
    <property type="match status" value="5"/>
</dbReference>
<protein>
    <submittedName>
        <fullName evidence="4">Uncharacterized protein</fullName>
    </submittedName>
</protein>
<dbReference type="InterPro" id="IPR001611">
    <property type="entry name" value="Leu-rich_rpt"/>
</dbReference>
<organism evidence="4 5">
    <name type="scientific">Polypedilum vanderplanki</name>
    <name type="common">Sleeping chironomid midge</name>
    <dbReference type="NCBI Taxonomy" id="319348"/>
    <lineage>
        <taxon>Eukaryota</taxon>
        <taxon>Metazoa</taxon>
        <taxon>Ecdysozoa</taxon>
        <taxon>Arthropoda</taxon>
        <taxon>Hexapoda</taxon>
        <taxon>Insecta</taxon>
        <taxon>Pterygota</taxon>
        <taxon>Neoptera</taxon>
        <taxon>Endopterygota</taxon>
        <taxon>Diptera</taxon>
        <taxon>Nematocera</taxon>
        <taxon>Chironomoidea</taxon>
        <taxon>Chironomidae</taxon>
        <taxon>Chironominae</taxon>
        <taxon>Polypedilum</taxon>
        <taxon>Polypedilum</taxon>
    </lineage>
</organism>
<dbReference type="InterPro" id="IPR026906">
    <property type="entry name" value="LRR_5"/>
</dbReference>
<feature type="signal peptide" evidence="3">
    <location>
        <begin position="1"/>
        <end position="17"/>
    </location>
</feature>
<dbReference type="PANTHER" id="PTHR45712:SF22">
    <property type="entry name" value="INSULIN-LIKE GROWTH FACTOR-BINDING PROTEIN COMPLEX ACID LABILE SUBUNIT"/>
    <property type="match status" value="1"/>
</dbReference>
<keyword evidence="1" id="KW-0433">Leucine-rich repeat</keyword>
<keyword evidence="3" id="KW-0732">Signal</keyword>
<evidence type="ECO:0000313" key="4">
    <source>
        <dbReference type="EMBL" id="KAG5673418.1"/>
    </source>
</evidence>
<dbReference type="InterPro" id="IPR050333">
    <property type="entry name" value="SLRP"/>
</dbReference>
<dbReference type="InterPro" id="IPR032675">
    <property type="entry name" value="LRR_dom_sf"/>
</dbReference>
<name>A0A9J6BUL4_POLVA</name>
<feature type="chain" id="PRO_5039952160" evidence="3">
    <location>
        <begin position="18"/>
        <end position="1434"/>
    </location>
</feature>
<proteinExistence type="predicted"/>
<dbReference type="InterPro" id="IPR003591">
    <property type="entry name" value="Leu-rich_rpt_typical-subtyp"/>
</dbReference>
<dbReference type="EMBL" id="JADBJN010000003">
    <property type="protein sequence ID" value="KAG5673418.1"/>
    <property type="molecule type" value="Genomic_DNA"/>
</dbReference>
<accession>A0A9J6BUL4</accession>
<dbReference type="SUPFAM" id="SSF52058">
    <property type="entry name" value="L domain-like"/>
    <property type="match status" value="5"/>
</dbReference>
<gene>
    <name evidence="4" type="ORF">PVAND_003468</name>
</gene>
<dbReference type="PANTHER" id="PTHR45712">
    <property type="entry name" value="AGAP008170-PA"/>
    <property type="match status" value="1"/>
</dbReference>
<evidence type="ECO:0000313" key="5">
    <source>
        <dbReference type="Proteomes" id="UP001107558"/>
    </source>
</evidence>
<evidence type="ECO:0000256" key="1">
    <source>
        <dbReference type="ARBA" id="ARBA00022614"/>
    </source>
</evidence>
<reference evidence="4" key="1">
    <citation type="submission" date="2021-03" db="EMBL/GenBank/DDBJ databases">
        <title>Chromosome level genome of the anhydrobiotic midge Polypedilum vanderplanki.</title>
        <authorList>
            <person name="Yoshida Y."/>
            <person name="Kikawada T."/>
            <person name="Gusev O."/>
        </authorList>
    </citation>
    <scope>NUCLEOTIDE SEQUENCE</scope>
    <source>
        <strain evidence="4">NIAS01</strain>
        <tissue evidence="4">Whole body or cell culture</tissue>
    </source>
</reference>
<keyword evidence="5" id="KW-1185">Reference proteome</keyword>
<dbReference type="Pfam" id="PF13855">
    <property type="entry name" value="LRR_8"/>
    <property type="match status" value="4"/>
</dbReference>
<dbReference type="OrthoDB" id="676979at2759"/>
<sequence>MLKKIFIIIFVYKAINAIEPTANCVENFDGSKFYGCKLQSFNDIQNFTKFKLTINHEPGFQNNNVERISGSSLTISSFPTGVFNYFKDIIDFKITASQISKMDDPFFNCAKLQILNMNSNRLTIIKKGIFNECKSFQNIFLPFNRITTVEDDAFSGLINLQYIILQSNDFLIKLKKGAFDGLYSLEYLNFEYNLIEFIEEKVFYGTDELNLLMLNGNRLVSLNSASFSLLPNLKILEVNNNPIKAVSYDFFDKFPALTTLKIEGANCINNEFAEITAEVVKRFNQCFAEIVYCNNFNNICVLNQFIIDSDKKVFIEHLSKQFAVTHLTVSENFTMKSIYLGIFDSFTQLQIVNFSNVGLENMSNLKNCERCENIEKIILNDNKLSLDSTIDFSPFSKLTKVSMQRNGYKTFGSSNFKSNTVMSLNLSKNKISSMFINDNEMKNLIILDLTDNNISTLKGFSFGNMNKIKELYLDYNSLRILYKDSFNELINLEILSITHNVLKVIEREAFTELDKLKVLNLDGNDLQSLSTDEFGGKLPQSLELISANNNSLFGISRKFVESLSNETIFNAMNNPCSTLQDFSNCIELPQILCDFVYENQLYTCRIISARVVGTDYTYFITGEHKGSSTNINVSVLIADNIIDPIIENYKDSSKKHTKKPHSFYKNNPKEICLEHPHLKSITFDGMGLQDLNDFSNCVELRYVSLERNRLISISNTVFKGCLFIEYINLENNMISTLGNFMSPLNNLLFFNFGNNEMERIPATFFSKNKNLEVLKFHNNFIKNLSHNTFIDLRNLKTLVIRENPIESLDSNLLTHLQKLEEFDMQELNLTQPIPLNFFISSLKLKKLFVNRNKIDKIYQNLFKNQKSLEILDLSNCLITQIEKDSFENLNNLKFFDLHGNEIQEINENLLKNLTNLKELDLSYCHIRNISSKAFENLTKLQKLRIDGNEIKNVKENLFKNLISLNELIINSNNISLINNQTFVVNMKIKYLDISSNKLSNLSANVFRKQHSMTKLKIEANAINLIDSQTFKNLTSLEELSLHDNQIQQLHSKMFENSKKINSIDFSLNQITSIDSNVFEVNSTFEYLIILNFADNKITHIETQAFQSLINLKNLNLRRNLIKTLTTNMIFNPTKGSKKEMIEIDISHNLINKISSDFFDFISVMIFDAINNTCLNNNYKNLNSLSDLDEFKNCSAKILECSHYQSLNKNCEISGLSINDNEIKLAQELEVYGISASEVEIVRITSSNISFIPSILFETFQNLQVLEAENIFLKRLETIKNCTNLRILILDLNSNLELGESNLVNCVNLQKLSINKIKLTVLNVLAFKGLNNLEELFMEDSNVVDLNYIPNFMKILRMTRNNLKIGENTFKNLVNLEQLFIDESNNSFDQISIYNLKKLKVLNISKRKIKNLNFPSFDSGNNLEILISNENNRKT</sequence>
<dbReference type="SMART" id="SM00365">
    <property type="entry name" value="LRR_SD22"/>
    <property type="match status" value="13"/>
</dbReference>